<sequence length="226" mass="25495">MRPTPTSAAPRLLLAALLGAAAAPLWAQPAAVRTPIYTCIDAQGRLLSSDRPIPECRDRVQRELGPGGTVRRVIEPPPTPQERARLEAAQRAQAEAAARAADEQRREQLLLMRYPNEAAHQRAREAALAQLQASVEAGQQRLQHLDEEARRLQEEMEFYRKDPARAPAALKRRLADNAEQRQQQMQYLADLERERTRIDARFDAELATLRRLWAAAPERGREPAPR</sequence>
<evidence type="ECO:0000313" key="4">
    <source>
        <dbReference type="Proteomes" id="UP000320225"/>
    </source>
</evidence>
<evidence type="ECO:0000256" key="2">
    <source>
        <dbReference type="SAM" id="SignalP"/>
    </source>
</evidence>
<keyword evidence="2" id="KW-0732">Signal</keyword>
<keyword evidence="1" id="KW-0175">Coiled coil</keyword>
<name>A0A554WP14_9BURK</name>
<evidence type="ECO:0000256" key="1">
    <source>
        <dbReference type="SAM" id="Coils"/>
    </source>
</evidence>
<reference evidence="3 4" key="1">
    <citation type="submission" date="2019-07" db="EMBL/GenBank/DDBJ databases">
        <title>Tepidimonas sediminis YIM 72259 draft genome.</title>
        <authorList>
            <person name="Da Costa M.S."/>
            <person name="Froufe H.J.C."/>
            <person name="Egas C."/>
            <person name="Albuquerque L."/>
        </authorList>
    </citation>
    <scope>NUCLEOTIDE SEQUENCE [LARGE SCALE GENOMIC DNA]</scope>
    <source>
        <strain evidence="3 4">YIM 72259</strain>
    </source>
</reference>
<dbReference type="Proteomes" id="UP000320225">
    <property type="component" value="Unassembled WGS sequence"/>
</dbReference>
<gene>
    <name evidence="3" type="ORF">Tsedi_01566</name>
</gene>
<feature type="coiled-coil region" evidence="1">
    <location>
        <begin position="86"/>
        <end position="162"/>
    </location>
</feature>
<evidence type="ECO:0000313" key="3">
    <source>
        <dbReference type="EMBL" id="TSE25317.1"/>
    </source>
</evidence>
<dbReference type="OrthoDB" id="8895482at2"/>
<organism evidence="3 4">
    <name type="scientific">Tepidimonas sediminis</name>
    <dbReference type="NCBI Taxonomy" id="2588941"/>
    <lineage>
        <taxon>Bacteria</taxon>
        <taxon>Pseudomonadati</taxon>
        <taxon>Pseudomonadota</taxon>
        <taxon>Betaproteobacteria</taxon>
        <taxon>Burkholderiales</taxon>
        <taxon>Tepidimonas</taxon>
    </lineage>
</organism>
<accession>A0A554WP14</accession>
<protein>
    <recommendedName>
        <fullName evidence="5">DUF4124 domain-containing protein</fullName>
    </recommendedName>
</protein>
<dbReference type="EMBL" id="VJND01000008">
    <property type="protein sequence ID" value="TSE25317.1"/>
    <property type="molecule type" value="Genomic_DNA"/>
</dbReference>
<dbReference type="AlphaFoldDB" id="A0A554WP14"/>
<proteinExistence type="predicted"/>
<comment type="caution">
    <text evidence="3">The sequence shown here is derived from an EMBL/GenBank/DDBJ whole genome shotgun (WGS) entry which is preliminary data.</text>
</comment>
<evidence type="ECO:0008006" key="5">
    <source>
        <dbReference type="Google" id="ProtNLM"/>
    </source>
</evidence>
<feature type="signal peptide" evidence="2">
    <location>
        <begin position="1"/>
        <end position="27"/>
    </location>
</feature>
<feature type="chain" id="PRO_5021907020" description="DUF4124 domain-containing protein" evidence="2">
    <location>
        <begin position="28"/>
        <end position="226"/>
    </location>
</feature>
<dbReference type="RefSeq" id="WP_143895349.1">
    <property type="nucleotide sequence ID" value="NZ_VJND01000008.1"/>
</dbReference>
<keyword evidence="4" id="KW-1185">Reference proteome</keyword>